<organism evidence="4 5">
    <name type="scientific">Culex pipiens pipiens</name>
    <name type="common">Northern house mosquito</name>
    <dbReference type="NCBI Taxonomy" id="38569"/>
    <lineage>
        <taxon>Eukaryota</taxon>
        <taxon>Metazoa</taxon>
        <taxon>Ecdysozoa</taxon>
        <taxon>Arthropoda</taxon>
        <taxon>Hexapoda</taxon>
        <taxon>Insecta</taxon>
        <taxon>Pterygota</taxon>
        <taxon>Neoptera</taxon>
        <taxon>Endopterygota</taxon>
        <taxon>Diptera</taxon>
        <taxon>Nematocera</taxon>
        <taxon>Culicoidea</taxon>
        <taxon>Culicidae</taxon>
        <taxon>Culicinae</taxon>
        <taxon>Culicini</taxon>
        <taxon>Culex</taxon>
        <taxon>Culex</taxon>
    </lineage>
</organism>
<comment type="caution">
    <text evidence="4">The sequence shown here is derived from an EMBL/GenBank/DDBJ whole genome shotgun (WGS) entry which is preliminary data.</text>
</comment>
<protein>
    <recommendedName>
        <fullName evidence="3">DUF4774 domain-containing protein</fullName>
    </recommendedName>
</protein>
<feature type="region of interest" description="Disordered" evidence="1">
    <location>
        <begin position="110"/>
        <end position="132"/>
    </location>
</feature>
<feature type="signal peptide" evidence="2">
    <location>
        <begin position="1"/>
        <end position="20"/>
    </location>
</feature>
<keyword evidence="2" id="KW-0732">Signal</keyword>
<evidence type="ECO:0000256" key="1">
    <source>
        <dbReference type="SAM" id="MobiDB-lite"/>
    </source>
</evidence>
<gene>
    <name evidence="4" type="ORF">pipiens_002857</name>
</gene>
<sequence length="368" mass="39935">MMGRLASMTLLLAAFAGSQSAPTTTTFIQPAQYYLLQPQPATVKIQPHLIQPIQHLKLEPKQQQLIYYYPSVPLGSHIQNKPVQLLHLKEEETPWWQGFINFFPSTEKPAESATEAPAAPAEEAAPMESSSMMKNQQMFLAPADAENLPLKAAEAKPQQYYILSGSPQFYGNFDALQNPLNPIFSLQPLQAIHARANSDIQAEDGQLRFQPQIVTSNAPIAPVPALVPAQLKNDLLESHPDKGQTIDRTWGRSLDDEQLPEQQDLPQLAEGRSQSDEPSEQNLPQQVDTDENKEEKEEVGSARQSDDPSVAAVKPTGIALAGRGGLAASAPTGTAIAGKNGLALANPSATSVAGNFFGDDEDEDKKTE</sequence>
<reference evidence="4 5" key="1">
    <citation type="submission" date="2024-05" db="EMBL/GenBank/DDBJ databases">
        <title>Culex pipiens pipiens assembly and annotation.</title>
        <authorList>
            <person name="Alout H."/>
            <person name="Durand T."/>
        </authorList>
    </citation>
    <scope>NUCLEOTIDE SEQUENCE [LARGE SCALE GENOMIC DNA]</scope>
    <source>
        <strain evidence="4">HA-2024</strain>
        <tissue evidence="4">Whole body</tissue>
    </source>
</reference>
<feature type="chain" id="PRO_5044807221" description="DUF4774 domain-containing protein" evidence="2">
    <location>
        <begin position="21"/>
        <end position="368"/>
    </location>
</feature>
<evidence type="ECO:0000256" key="2">
    <source>
        <dbReference type="SAM" id="SignalP"/>
    </source>
</evidence>
<feature type="compositionally biased region" description="Basic and acidic residues" evidence="1">
    <location>
        <begin position="237"/>
        <end position="255"/>
    </location>
</feature>
<dbReference type="Pfam" id="PF15999">
    <property type="entry name" value="DUF4774"/>
    <property type="match status" value="1"/>
</dbReference>
<evidence type="ECO:0000259" key="3">
    <source>
        <dbReference type="Pfam" id="PF15999"/>
    </source>
</evidence>
<keyword evidence="5" id="KW-1185">Reference proteome</keyword>
<name>A0ABD1D8B4_CULPP</name>
<feature type="region of interest" description="Disordered" evidence="1">
    <location>
        <begin position="237"/>
        <end position="316"/>
    </location>
</feature>
<dbReference type="EMBL" id="JBEHCU010007175">
    <property type="protein sequence ID" value="KAL1395347.1"/>
    <property type="molecule type" value="Genomic_DNA"/>
</dbReference>
<dbReference type="AlphaFoldDB" id="A0ABD1D8B4"/>
<feature type="domain" description="DUF4774" evidence="3">
    <location>
        <begin position="310"/>
        <end position="360"/>
    </location>
</feature>
<evidence type="ECO:0000313" key="5">
    <source>
        <dbReference type="Proteomes" id="UP001562425"/>
    </source>
</evidence>
<proteinExistence type="predicted"/>
<feature type="region of interest" description="Disordered" evidence="1">
    <location>
        <begin position="349"/>
        <end position="368"/>
    </location>
</feature>
<dbReference type="InterPro" id="IPR031942">
    <property type="entry name" value="DUF4774"/>
</dbReference>
<dbReference type="Proteomes" id="UP001562425">
    <property type="component" value="Unassembled WGS sequence"/>
</dbReference>
<accession>A0ABD1D8B4</accession>
<feature type="compositionally biased region" description="Acidic residues" evidence="1">
    <location>
        <begin position="358"/>
        <end position="368"/>
    </location>
</feature>
<feature type="compositionally biased region" description="Basic and acidic residues" evidence="1">
    <location>
        <begin position="293"/>
        <end position="306"/>
    </location>
</feature>
<evidence type="ECO:0000313" key="4">
    <source>
        <dbReference type="EMBL" id="KAL1395347.1"/>
    </source>
</evidence>